<evidence type="ECO:0000313" key="2">
    <source>
        <dbReference type="Proteomes" id="UP001359559"/>
    </source>
</evidence>
<dbReference type="Proteomes" id="UP001359559">
    <property type="component" value="Unassembled WGS sequence"/>
</dbReference>
<sequence length="128" mass="15118">MKRKFYHAVEQVDLNNSAVILKCSVTWILVTVSISKDKQASKGMGIKELRMKSVKPKCDKRKIFLNCHQLRIDTALKQLPRQRLLQFYYLNEMSLAPWTQDWLKREIKDLKISFFKVKGKIETLTMMP</sequence>
<dbReference type="AlphaFoldDB" id="A0AAN9IH10"/>
<accession>A0AAN9IH10</accession>
<keyword evidence="2" id="KW-1185">Reference proteome</keyword>
<organism evidence="1 2">
    <name type="scientific">Clitoria ternatea</name>
    <name type="common">Butterfly pea</name>
    <dbReference type="NCBI Taxonomy" id="43366"/>
    <lineage>
        <taxon>Eukaryota</taxon>
        <taxon>Viridiplantae</taxon>
        <taxon>Streptophyta</taxon>
        <taxon>Embryophyta</taxon>
        <taxon>Tracheophyta</taxon>
        <taxon>Spermatophyta</taxon>
        <taxon>Magnoliopsida</taxon>
        <taxon>eudicotyledons</taxon>
        <taxon>Gunneridae</taxon>
        <taxon>Pentapetalae</taxon>
        <taxon>rosids</taxon>
        <taxon>fabids</taxon>
        <taxon>Fabales</taxon>
        <taxon>Fabaceae</taxon>
        <taxon>Papilionoideae</taxon>
        <taxon>50 kb inversion clade</taxon>
        <taxon>NPAAA clade</taxon>
        <taxon>indigoferoid/millettioid clade</taxon>
        <taxon>Phaseoleae</taxon>
        <taxon>Clitoria</taxon>
    </lineage>
</organism>
<gene>
    <name evidence="1" type="ORF">RJT34_23941</name>
</gene>
<protein>
    <submittedName>
        <fullName evidence="1">Uncharacterized protein</fullName>
    </submittedName>
</protein>
<dbReference type="EMBL" id="JAYKXN010000006">
    <property type="protein sequence ID" value="KAK7278902.1"/>
    <property type="molecule type" value="Genomic_DNA"/>
</dbReference>
<proteinExistence type="predicted"/>
<name>A0AAN9IH10_CLITE</name>
<comment type="caution">
    <text evidence="1">The sequence shown here is derived from an EMBL/GenBank/DDBJ whole genome shotgun (WGS) entry which is preliminary data.</text>
</comment>
<evidence type="ECO:0000313" key="1">
    <source>
        <dbReference type="EMBL" id="KAK7278902.1"/>
    </source>
</evidence>
<reference evidence="1 2" key="1">
    <citation type="submission" date="2024-01" db="EMBL/GenBank/DDBJ databases">
        <title>The genomes of 5 underutilized Papilionoideae crops provide insights into root nodulation and disease resistance.</title>
        <authorList>
            <person name="Yuan L."/>
        </authorList>
    </citation>
    <scope>NUCLEOTIDE SEQUENCE [LARGE SCALE GENOMIC DNA]</scope>
    <source>
        <strain evidence="1">LY-2023</strain>
        <tissue evidence="1">Leaf</tissue>
    </source>
</reference>